<gene>
    <name evidence="2" type="ORF">THAR02_09902</name>
</gene>
<dbReference type="OrthoDB" id="4869153at2759"/>
<feature type="coiled-coil region" evidence="1">
    <location>
        <begin position="165"/>
        <end position="192"/>
    </location>
</feature>
<accession>A0A0F9ZBX7</accession>
<evidence type="ECO:0000313" key="3">
    <source>
        <dbReference type="Proteomes" id="UP000034112"/>
    </source>
</evidence>
<organism evidence="2 3">
    <name type="scientific">Trichoderma harzianum</name>
    <name type="common">Hypocrea lixii</name>
    <dbReference type="NCBI Taxonomy" id="5544"/>
    <lineage>
        <taxon>Eukaryota</taxon>
        <taxon>Fungi</taxon>
        <taxon>Dikarya</taxon>
        <taxon>Ascomycota</taxon>
        <taxon>Pezizomycotina</taxon>
        <taxon>Sordariomycetes</taxon>
        <taxon>Hypocreomycetidae</taxon>
        <taxon>Hypocreales</taxon>
        <taxon>Hypocreaceae</taxon>
        <taxon>Trichoderma</taxon>
    </lineage>
</organism>
<keyword evidence="1" id="KW-0175">Coiled coil</keyword>
<reference evidence="3" key="1">
    <citation type="journal article" date="2015" name="Genome Announc.">
        <title>Draft whole-genome sequence of the biocontrol agent Trichoderma harzianum T6776.</title>
        <authorList>
            <person name="Baroncelli R."/>
            <person name="Piaggeschi G."/>
            <person name="Fiorini L."/>
            <person name="Bertolini E."/>
            <person name="Zapparata A."/>
            <person name="Pe M.E."/>
            <person name="Sarrocco S."/>
            <person name="Vannacci G."/>
        </authorList>
    </citation>
    <scope>NUCLEOTIDE SEQUENCE [LARGE SCALE GENOMIC DNA]</scope>
    <source>
        <strain evidence="3">T6776</strain>
    </source>
</reference>
<comment type="caution">
    <text evidence="2">The sequence shown here is derived from an EMBL/GenBank/DDBJ whole genome shotgun (WGS) entry which is preliminary data.</text>
</comment>
<name>A0A0F9ZBX7_TRIHA</name>
<dbReference type="Proteomes" id="UP000034112">
    <property type="component" value="Unassembled WGS sequence"/>
</dbReference>
<dbReference type="AlphaFoldDB" id="A0A0F9ZBX7"/>
<evidence type="ECO:0000313" key="2">
    <source>
        <dbReference type="EMBL" id="KKO97986.1"/>
    </source>
</evidence>
<sequence>MAHPTKSSLLSRLFPQQESLTNQFFSGEDLSSSTLFAHISSPDLFSASKAPFSSSPFREEQLRPNDLFRACFANFGNDAPKSKSHEERAAKGDALEQLREAFAQEGVELYTSVASKLAEAQQEIASQISDFATMSSSMAADMDELYANLSYPLSTTLCHSKNFPRATIEVHLANVKEDLRTAESELQGLEREWQDNIQLEQKLRQELLGMEGNPAQTREHGHHGEDDLKKAGFRQEIEQIVAEAAQALEEIDEVSIFESSTIQEATTANSYHRGTKRAYKL</sequence>
<proteinExistence type="predicted"/>
<dbReference type="EMBL" id="JOKZ01000477">
    <property type="protein sequence ID" value="KKO97986.1"/>
    <property type="molecule type" value="Genomic_DNA"/>
</dbReference>
<evidence type="ECO:0000256" key="1">
    <source>
        <dbReference type="SAM" id="Coils"/>
    </source>
</evidence>
<protein>
    <submittedName>
        <fullName evidence="2">Uncharacterized protein</fullName>
    </submittedName>
</protein>